<dbReference type="Proteomes" id="UP000825935">
    <property type="component" value="Chromosome 12"/>
</dbReference>
<feature type="compositionally biased region" description="Low complexity" evidence="1">
    <location>
        <begin position="49"/>
        <end position="58"/>
    </location>
</feature>
<feature type="compositionally biased region" description="Polar residues" evidence="1">
    <location>
        <begin position="264"/>
        <end position="273"/>
    </location>
</feature>
<proteinExistence type="predicted"/>
<feature type="compositionally biased region" description="Polar residues" evidence="1">
    <location>
        <begin position="724"/>
        <end position="754"/>
    </location>
</feature>
<feature type="region of interest" description="Disordered" evidence="1">
    <location>
        <begin position="264"/>
        <end position="303"/>
    </location>
</feature>
<sequence>MIEASSEEESRTEDSKVAARKKLDDKVEISSPSELLSKQTDWNEVTERQGSSVKQSKVKSGVKTLSSVNLKRLTTDRDGGHFEGVEEELNKLVDENGSLRKGQPAVATTYLKLLVRTSASSAMAAEGSRSIRDISLVLDALLKTQSRAILLEISSIHGFQVLHKMLKQSKKDYKRTPIIRKLLKVLEFLAARRILTMEQINAEPSRSDMESVKDTIFGLCRHGDVEVQKMARHFKDKYLKASSQKLSRRGQGPSDLSKWRLFHKQTQQGSSGTEAVADDNTKKRKRASRWDQPSQEVLDTTTAGGLPQSFWPFNANNLLVGNSQQSDGADPQVRQNEGASRDEFGALHPGPPLTDKHPPDAVPVTPGVVSGIPVEQFSAGTSMGYMAQQGPICIGIPVSQFHSGSAPLEFPYVPQIVASTCQVAHPHGEQVSPLSSNPANMQDHIQHKTDGQSKNKIIEESKMTFGISHSQFFRQMHGMFGSTFHPWQLQSLMAAHAWGPFLAGDARIREYNNNNNNDPGMPFRQPNQYRGTEESVSKPLERSGGVGYAPEVEPCVPGLSPPLPPPLPQLAQPPLPVQTPKHTDNQPFIADERLGRINIQHQQFKPTSWRPHQRWNSPKWPKFQGNNRNRSPGVRRDHNYMQRPYRPNFGRQGGHMRPHNWEGSSPWKHSDRNWGFSDAQGMDQETSTEVLDGGQNAMYGSPYQDTGNSSGSMPLEKPWGYGQQYPNGDPNNYSANVPQEGVNDTFNSWGANNQ</sequence>
<dbReference type="OrthoDB" id="422362at2759"/>
<protein>
    <submittedName>
        <fullName evidence="2">Uncharacterized protein</fullName>
    </submittedName>
</protein>
<evidence type="ECO:0000313" key="3">
    <source>
        <dbReference type="Proteomes" id="UP000825935"/>
    </source>
</evidence>
<feature type="compositionally biased region" description="Polar residues" evidence="1">
    <location>
        <begin position="291"/>
        <end position="303"/>
    </location>
</feature>
<feature type="region of interest" description="Disordered" evidence="1">
    <location>
        <begin position="1"/>
        <end position="58"/>
    </location>
</feature>
<keyword evidence="3" id="KW-1185">Reference proteome</keyword>
<accession>A0A8T2TN29</accession>
<gene>
    <name evidence="2" type="ORF">KP509_12G091000</name>
</gene>
<feature type="region of interest" description="Disordered" evidence="1">
    <location>
        <begin position="514"/>
        <end position="543"/>
    </location>
</feature>
<dbReference type="AlphaFoldDB" id="A0A8T2TN29"/>
<reference evidence="2" key="1">
    <citation type="submission" date="2021-08" db="EMBL/GenBank/DDBJ databases">
        <title>WGS assembly of Ceratopteris richardii.</title>
        <authorList>
            <person name="Marchant D.B."/>
            <person name="Chen G."/>
            <person name="Jenkins J."/>
            <person name="Shu S."/>
            <person name="Leebens-Mack J."/>
            <person name="Grimwood J."/>
            <person name="Schmutz J."/>
            <person name="Soltis P."/>
            <person name="Soltis D."/>
            <person name="Chen Z.-H."/>
        </authorList>
    </citation>
    <scope>NUCLEOTIDE SEQUENCE</scope>
    <source>
        <strain evidence="2">Whitten #5841</strain>
        <tissue evidence="2">Leaf</tissue>
    </source>
</reference>
<evidence type="ECO:0000313" key="2">
    <source>
        <dbReference type="EMBL" id="KAH7424122.1"/>
    </source>
</evidence>
<name>A0A8T2TN29_CERRI</name>
<organism evidence="2 3">
    <name type="scientific">Ceratopteris richardii</name>
    <name type="common">Triangle waterfern</name>
    <dbReference type="NCBI Taxonomy" id="49495"/>
    <lineage>
        <taxon>Eukaryota</taxon>
        <taxon>Viridiplantae</taxon>
        <taxon>Streptophyta</taxon>
        <taxon>Embryophyta</taxon>
        <taxon>Tracheophyta</taxon>
        <taxon>Polypodiopsida</taxon>
        <taxon>Polypodiidae</taxon>
        <taxon>Polypodiales</taxon>
        <taxon>Pteridineae</taxon>
        <taxon>Pteridaceae</taxon>
        <taxon>Parkerioideae</taxon>
        <taxon>Ceratopteris</taxon>
    </lineage>
</organism>
<feature type="compositionally biased region" description="Polar residues" evidence="1">
    <location>
        <begin position="30"/>
        <end position="43"/>
    </location>
</feature>
<feature type="compositionally biased region" description="Polar residues" evidence="1">
    <location>
        <begin position="703"/>
        <end position="712"/>
    </location>
</feature>
<feature type="region of interest" description="Disordered" evidence="1">
    <location>
        <begin position="321"/>
        <end position="361"/>
    </location>
</feature>
<feature type="compositionally biased region" description="Basic and acidic residues" evidence="1">
    <location>
        <begin position="531"/>
        <end position="541"/>
    </location>
</feature>
<dbReference type="EMBL" id="CM035417">
    <property type="protein sequence ID" value="KAH7424122.1"/>
    <property type="molecule type" value="Genomic_DNA"/>
</dbReference>
<comment type="caution">
    <text evidence="2">The sequence shown here is derived from an EMBL/GenBank/DDBJ whole genome shotgun (WGS) entry which is preliminary data.</text>
</comment>
<feature type="region of interest" description="Disordered" evidence="1">
    <location>
        <begin position="604"/>
        <end position="754"/>
    </location>
</feature>
<feature type="compositionally biased region" description="Polar residues" evidence="1">
    <location>
        <begin position="321"/>
        <end position="338"/>
    </location>
</feature>
<feature type="compositionally biased region" description="Basic and acidic residues" evidence="1">
    <location>
        <begin position="8"/>
        <end position="28"/>
    </location>
</feature>
<evidence type="ECO:0000256" key="1">
    <source>
        <dbReference type="SAM" id="MobiDB-lite"/>
    </source>
</evidence>